<evidence type="ECO:0000256" key="1">
    <source>
        <dbReference type="ARBA" id="ARBA00037961"/>
    </source>
</evidence>
<dbReference type="InterPro" id="IPR036409">
    <property type="entry name" value="Aldolase_II/adducin_N_sf"/>
</dbReference>
<dbReference type="RefSeq" id="WP_310797651.1">
    <property type="nucleotide sequence ID" value="NZ_CP123872.1"/>
</dbReference>
<dbReference type="GO" id="GO:0005856">
    <property type="term" value="C:cytoskeleton"/>
    <property type="evidence" value="ECO:0007669"/>
    <property type="project" value="TreeGrafter"/>
</dbReference>
<comment type="similarity">
    <text evidence="1">Belongs to the aldolase class II family.</text>
</comment>
<protein>
    <submittedName>
        <fullName evidence="3">Class II aldolase/adducin family protein</fullName>
    </submittedName>
</protein>
<feature type="domain" description="Class II aldolase/adducin N-terminal" evidence="2">
    <location>
        <begin position="25"/>
        <end position="205"/>
    </location>
</feature>
<dbReference type="GO" id="GO:0051015">
    <property type="term" value="F:actin filament binding"/>
    <property type="evidence" value="ECO:0007669"/>
    <property type="project" value="TreeGrafter"/>
</dbReference>
<accession>A0AA52H871</accession>
<dbReference type="InterPro" id="IPR051017">
    <property type="entry name" value="Aldolase-II_Adducin_sf"/>
</dbReference>
<gene>
    <name evidence="3" type="ORF">QGN29_09680</name>
</gene>
<dbReference type="AlphaFoldDB" id="A0AA52H871"/>
<dbReference type="SMART" id="SM01007">
    <property type="entry name" value="Aldolase_II"/>
    <property type="match status" value="1"/>
</dbReference>
<evidence type="ECO:0000313" key="4">
    <source>
        <dbReference type="Proteomes" id="UP001268683"/>
    </source>
</evidence>
<reference evidence="3" key="1">
    <citation type="submission" date="2023-04" db="EMBL/GenBank/DDBJ databases">
        <title>Complete genome sequence of Temperatibacter marinus.</title>
        <authorList>
            <person name="Rong J.-C."/>
            <person name="Yi M.-L."/>
            <person name="Zhao Q."/>
        </authorList>
    </citation>
    <scope>NUCLEOTIDE SEQUENCE</scope>
    <source>
        <strain evidence="3">NBRC 110045</strain>
    </source>
</reference>
<sequence>MTHPYELEIPCVKDQVSAEEWKIRCDLAAAYRLVADFGWDDLIYTHLSARVPGSDHHFLMNPLGLMFDEITASSLVKIDLSGEKVMDSPFEVNRAGFVIHSAIHEAREDAHCIVHLHTDYGIAVSNLKEGLLPLAQSSLVPYAFMSYHDYHGFAVNDEERESLVKDLGEAKAMILRNHGTLTAAPTVAAAFELMFFLEKACRIQILTQSAGAEIQGMSQEALQQALKDMYVVLKGDTTGSMVWPALYRRAHRLDPDFAT</sequence>
<dbReference type="KEGG" id="tmk:QGN29_09680"/>
<organism evidence="3 4">
    <name type="scientific">Temperatibacter marinus</name>
    <dbReference type="NCBI Taxonomy" id="1456591"/>
    <lineage>
        <taxon>Bacteria</taxon>
        <taxon>Pseudomonadati</taxon>
        <taxon>Pseudomonadota</taxon>
        <taxon>Alphaproteobacteria</taxon>
        <taxon>Kordiimonadales</taxon>
        <taxon>Temperatibacteraceae</taxon>
        <taxon>Temperatibacter</taxon>
    </lineage>
</organism>
<evidence type="ECO:0000259" key="2">
    <source>
        <dbReference type="SMART" id="SM01007"/>
    </source>
</evidence>
<dbReference type="Pfam" id="PF00596">
    <property type="entry name" value="Aldolase_II"/>
    <property type="match status" value="1"/>
</dbReference>
<dbReference type="NCBIfam" id="NF005451">
    <property type="entry name" value="PRK07044.1"/>
    <property type="match status" value="1"/>
</dbReference>
<dbReference type="PANTHER" id="PTHR10672">
    <property type="entry name" value="ADDUCIN"/>
    <property type="match status" value="1"/>
</dbReference>
<name>A0AA52H871_9PROT</name>
<keyword evidence="4" id="KW-1185">Reference proteome</keyword>
<proteinExistence type="inferred from homology"/>
<evidence type="ECO:0000313" key="3">
    <source>
        <dbReference type="EMBL" id="WND01821.1"/>
    </source>
</evidence>
<dbReference type="Proteomes" id="UP001268683">
    <property type="component" value="Chromosome"/>
</dbReference>
<dbReference type="EMBL" id="CP123872">
    <property type="protein sequence ID" value="WND01821.1"/>
    <property type="molecule type" value="Genomic_DNA"/>
</dbReference>
<dbReference type="InterPro" id="IPR001303">
    <property type="entry name" value="Aldolase_II/adducin_N"/>
</dbReference>
<dbReference type="PANTHER" id="PTHR10672:SF3">
    <property type="entry name" value="PROTEIN HU-LI TAI SHAO"/>
    <property type="match status" value="1"/>
</dbReference>
<dbReference type="Gene3D" id="3.40.225.10">
    <property type="entry name" value="Class II aldolase/adducin N-terminal domain"/>
    <property type="match status" value="1"/>
</dbReference>
<dbReference type="SUPFAM" id="SSF53639">
    <property type="entry name" value="AraD/HMP-PK domain-like"/>
    <property type="match status" value="1"/>
</dbReference>